<gene>
    <name evidence="2" type="ORF">NRE15_04485</name>
</gene>
<proteinExistence type="predicted"/>
<reference evidence="2 3" key="1">
    <citation type="submission" date="2022-08" db="EMBL/GenBank/DDBJ databases">
        <title>Aerococcaceae sp. nov isolated from spoiled eye mask.</title>
        <authorList>
            <person name="Zhou G."/>
            <person name="Xie X.-B."/>
            <person name="Shi Q.-S."/>
            <person name="Wang Y.-S."/>
            <person name="Wen X."/>
            <person name="Peng H."/>
            <person name="Yang X.-J."/>
            <person name="Tao H.-B."/>
            <person name="Huang X.-M."/>
        </authorList>
    </citation>
    <scope>NUCLEOTIDE SEQUENCE [LARGE SCALE GENOMIC DNA]</scope>
    <source>
        <strain evidence="3">DM20194951</strain>
    </source>
</reference>
<keyword evidence="1" id="KW-0472">Membrane</keyword>
<accession>A0ABY5P910</accession>
<name>A0ABY5P910_9LACT</name>
<evidence type="ECO:0000313" key="3">
    <source>
        <dbReference type="Proteomes" id="UP001315967"/>
    </source>
</evidence>
<sequence length="68" mass="7684">MTTEKTHNLIIFAAFVIISTLNYFSIISVNTGVIGVACALMFQVTNKINQHILFQLAALVVMVWLFYF</sequence>
<dbReference type="EMBL" id="CP102453">
    <property type="protein sequence ID" value="UUX34908.1"/>
    <property type="molecule type" value="Genomic_DNA"/>
</dbReference>
<evidence type="ECO:0000313" key="2">
    <source>
        <dbReference type="EMBL" id="UUX34908.1"/>
    </source>
</evidence>
<feature type="transmembrane region" description="Helical" evidence="1">
    <location>
        <begin position="9"/>
        <end position="42"/>
    </location>
</feature>
<keyword evidence="1" id="KW-0812">Transmembrane</keyword>
<organism evidence="2 3">
    <name type="scientific">Fundicoccus culcitae</name>
    <dbReference type="NCBI Taxonomy" id="2969821"/>
    <lineage>
        <taxon>Bacteria</taxon>
        <taxon>Bacillati</taxon>
        <taxon>Bacillota</taxon>
        <taxon>Bacilli</taxon>
        <taxon>Lactobacillales</taxon>
        <taxon>Aerococcaceae</taxon>
        <taxon>Fundicoccus</taxon>
    </lineage>
</organism>
<feature type="transmembrane region" description="Helical" evidence="1">
    <location>
        <begin position="48"/>
        <end position="67"/>
    </location>
</feature>
<keyword evidence="1" id="KW-1133">Transmembrane helix</keyword>
<keyword evidence="3" id="KW-1185">Reference proteome</keyword>
<dbReference type="Proteomes" id="UP001315967">
    <property type="component" value="Chromosome"/>
</dbReference>
<dbReference type="RefSeq" id="WP_313794400.1">
    <property type="nucleotide sequence ID" value="NZ_CP102453.1"/>
</dbReference>
<protein>
    <submittedName>
        <fullName evidence="2">Uncharacterized protein</fullName>
    </submittedName>
</protein>
<evidence type="ECO:0000256" key="1">
    <source>
        <dbReference type="SAM" id="Phobius"/>
    </source>
</evidence>